<sequence>MEDGSGQMPMSGGKLCSRCDSIDLSVERFVFGGSAAATPYEQSSQSPRPGPILRINSGNIFKCFASMKELRDSMSSCAFCNLLYLAIQRYGSGDIDDSTTCSLRWELDRRQDEDPSSAESAHSSWRLRLSWNEISGKVQDVYVALMPPQSSAPSSTYSSGQPTSQTKAKSQPSATDTSTDVQVLVETWVGTCLEQHRGSCDATHNSTEEFKSLVEETYFGVIDVVDMQLKELPIEDGRPNPYVALSYVWGQEIRGNSDYVSTRATVMKYITPGGLKQVWERLPQTIQDSILLVRRLGCRYLWIDALCIVQDSGSSWKLNSEAMHLIYGNALFTICAADGDGCSAGLKAAWPMLRPDKRENGDPVVPEATKTDPIRVECTPGMWLMASRPLEAVVNSSTWNTRAWTFQERILSRRCLIFAEGRLYYQCRVGSISQDTYANAKSNEVSLESSIQPLGDIQQRPIWCYMKYVSMYTGRSLTKAGDILAAFGGISWLLGRYMRAPLLFNLPISHFDLALLWSPTQPITMRRPHKGASSATKGCTQDSMGNCLCQISHSSSEDTKFPTWSWSGWEGGMIGYDLDSSDGCLSDIRNWLKHHTWIQWYVRNEKGHLRPLWETMQRPNESGVPPIHAYDARDVIRWQGYGSWNEPDKQLMRQLSLKVKELETGRRHDLAEDDRVRIGNDSYITIGNEEEAVPYPYPDQEGMIQANLPYKDRYDRLIPHEVPRADDLMFKSILPDNPFGVIRDTSMGKTEADSRYMPILQFYTWRAWLHVATRDEAAGDNIRTEETDPDGDKETKTEIGTGNSMRERDILDENGDWCGSTFTARECPDWDYNQDIPEGEGMHGEHDKWDLYHVLLLQRDEERRLWERRGLGKVFKAAFRDKEWAEIKLG</sequence>
<dbReference type="Proteomes" id="UP001444661">
    <property type="component" value="Unassembled WGS sequence"/>
</dbReference>
<name>A0ABR1TG57_9PEZI</name>
<evidence type="ECO:0000256" key="1">
    <source>
        <dbReference type="SAM" id="MobiDB-lite"/>
    </source>
</evidence>
<feature type="compositionally biased region" description="Polar residues" evidence="1">
    <location>
        <begin position="163"/>
        <end position="179"/>
    </location>
</feature>
<feature type="region of interest" description="Disordered" evidence="1">
    <location>
        <begin position="779"/>
        <end position="806"/>
    </location>
</feature>
<gene>
    <name evidence="3" type="ORF">PG993_005606</name>
</gene>
<accession>A0ABR1TG57</accession>
<dbReference type="PANTHER" id="PTHR33112">
    <property type="entry name" value="DOMAIN PROTEIN, PUTATIVE-RELATED"/>
    <property type="match status" value="1"/>
</dbReference>
<organism evidence="3 4">
    <name type="scientific">Apiospora rasikravindrae</name>
    <dbReference type="NCBI Taxonomy" id="990691"/>
    <lineage>
        <taxon>Eukaryota</taxon>
        <taxon>Fungi</taxon>
        <taxon>Dikarya</taxon>
        <taxon>Ascomycota</taxon>
        <taxon>Pezizomycotina</taxon>
        <taxon>Sordariomycetes</taxon>
        <taxon>Xylariomycetidae</taxon>
        <taxon>Amphisphaeriales</taxon>
        <taxon>Apiosporaceae</taxon>
        <taxon>Apiospora</taxon>
    </lineage>
</organism>
<dbReference type="Pfam" id="PF06985">
    <property type="entry name" value="HET"/>
    <property type="match status" value="1"/>
</dbReference>
<keyword evidence="4" id="KW-1185">Reference proteome</keyword>
<reference evidence="3 4" key="1">
    <citation type="submission" date="2023-01" db="EMBL/GenBank/DDBJ databases">
        <title>Analysis of 21 Apiospora genomes using comparative genomics revels a genus with tremendous synthesis potential of carbohydrate active enzymes and secondary metabolites.</title>
        <authorList>
            <person name="Sorensen T."/>
        </authorList>
    </citation>
    <scope>NUCLEOTIDE SEQUENCE [LARGE SCALE GENOMIC DNA]</scope>
    <source>
        <strain evidence="3 4">CBS 33761</strain>
    </source>
</reference>
<evidence type="ECO:0000313" key="3">
    <source>
        <dbReference type="EMBL" id="KAK8045582.1"/>
    </source>
</evidence>
<protein>
    <recommendedName>
        <fullName evidence="2">Heterokaryon incompatibility domain-containing protein</fullName>
    </recommendedName>
</protein>
<evidence type="ECO:0000259" key="2">
    <source>
        <dbReference type="Pfam" id="PF06985"/>
    </source>
</evidence>
<feature type="compositionally biased region" description="Basic and acidic residues" evidence="1">
    <location>
        <begin position="779"/>
        <end position="797"/>
    </location>
</feature>
<feature type="region of interest" description="Disordered" evidence="1">
    <location>
        <begin position="152"/>
        <end position="179"/>
    </location>
</feature>
<comment type="caution">
    <text evidence="3">The sequence shown here is derived from an EMBL/GenBank/DDBJ whole genome shotgun (WGS) entry which is preliminary data.</text>
</comment>
<dbReference type="PANTHER" id="PTHR33112:SF12">
    <property type="entry name" value="HETEROKARYON INCOMPATIBILITY DOMAIN-CONTAINING PROTEIN"/>
    <property type="match status" value="1"/>
</dbReference>
<evidence type="ECO:0000313" key="4">
    <source>
        <dbReference type="Proteomes" id="UP001444661"/>
    </source>
</evidence>
<dbReference type="InterPro" id="IPR010730">
    <property type="entry name" value="HET"/>
</dbReference>
<dbReference type="EMBL" id="JAQQWK010000003">
    <property type="protein sequence ID" value="KAK8045582.1"/>
    <property type="molecule type" value="Genomic_DNA"/>
</dbReference>
<proteinExistence type="predicted"/>
<feature type="compositionally biased region" description="Low complexity" evidence="1">
    <location>
        <begin position="152"/>
        <end position="162"/>
    </location>
</feature>
<feature type="domain" description="Heterokaryon incompatibility" evidence="2">
    <location>
        <begin position="242"/>
        <end position="408"/>
    </location>
</feature>